<dbReference type="PANTHER" id="PTHR22847">
    <property type="entry name" value="WD40 REPEAT PROTEIN"/>
    <property type="match status" value="1"/>
</dbReference>
<dbReference type="Proteomes" id="UP000187209">
    <property type="component" value="Unassembled WGS sequence"/>
</dbReference>
<dbReference type="InterPro" id="IPR036322">
    <property type="entry name" value="WD40_repeat_dom_sf"/>
</dbReference>
<dbReference type="InterPro" id="IPR001680">
    <property type="entry name" value="WD40_rpt"/>
</dbReference>
<keyword evidence="1 3" id="KW-0853">WD repeat</keyword>
<sequence>MHKKESFEQVLDEIEYAESPTIVNKFIDFRDSDTETPEKGCFPSQVRPKRASAYFSLQEPVRSSPSKTTRYREPNNEFQDTAVFDSPIKKNKRNPIVNSVESYKVNGDDFSYREILKYYISNDKNSRKNTVRVKSRSYQTDSINQLIKAHCESEANKANIFKPKLISSINKCTTWRKKDLKIKLSKSTLKHRNTLTDICYCEGKLWTVSLDYNLKSWDPQSLEELSSIRAHKRGITSISSYKGYVLTGSKDGSIKYWKDKSSFTIQAHNSISCLSTLSDSILSGGENIKVWEGLQLVHEYADYVTFSLLPLFSHTFISGGKNKLSLFDTRTDSEVSDFLSVGPFISCSKWDDFSFWSLSDIGLIKWDIRTCGILQKVPVQGVTNSCKIQNSLITIGKTLGAIGDTKFFGEYYCGKYIEQTENLYVGSRSGELSLFKIL</sequence>
<organism evidence="4 5">
    <name type="scientific">Stentor coeruleus</name>
    <dbReference type="NCBI Taxonomy" id="5963"/>
    <lineage>
        <taxon>Eukaryota</taxon>
        <taxon>Sar</taxon>
        <taxon>Alveolata</taxon>
        <taxon>Ciliophora</taxon>
        <taxon>Postciliodesmatophora</taxon>
        <taxon>Heterotrichea</taxon>
        <taxon>Heterotrichida</taxon>
        <taxon>Stentoridae</taxon>
        <taxon>Stentor</taxon>
    </lineage>
</organism>
<dbReference type="PANTHER" id="PTHR22847:SF637">
    <property type="entry name" value="WD REPEAT DOMAIN 5B"/>
    <property type="match status" value="1"/>
</dbReference>
<comment type="caution">
    <text evidence="4">The sequence shown here is derived from an EMBL/GenBank/DDBJ whole genome shotgun (WGS) entry which is preliminary data.</text>
</comment>
<dbReference type="Gene3D" id="2.130.10.10">
    <property type="entry name" value="YVTN repeat-like/Quinoprotein amine dehydrogenase"/>
    <property type="match status" value="1"/>
</dbReference>
<evidence type="ECO:0000256" key="2">
    <source>
        <dbReference type="ARBA" id="ARBA00022737"/>
    </source>
</evidence>
<evidence type="ECO:0000256" key="1">
    <source>
        <dbReference type="ARBA" id="ARBA00022574"/>
    </source>
</evidence>
<dbReference type="SMART" id="SM00320">
    <property type="entry name" value="WD40"/>
    <property type="match status" value="3"/>
</dbReference>
<protein>
    <submittedName>
        <fullName evidence="4">Uncharacterized protein</fullName>
    </submittedName>
</protein>
<evidence type="ECO:0000313" key="4">
    <source>
        <dbReference type="EMBL" id="OMJ74412.1"/>
    </source>
</evidence>
<gene>
    <name evidence="4" type="ORF">SteCoe_26668</name>
</gene>
<dbReference type="GO" id="GO:1990234">
    <property type="term" value="C:transferase complex"/>
    <property type="evidence" value="ECO:0007669"/>
    <property type="project" value="UniProtKB-ARBA"/>
</dbReference>
<dbReference type="SUPFAM" id="SSF50978">
    <property type="entry name" value="WD40 repeat-like"/>
    <property type="match status" value="1"/>
</dbReference>
<accession>A0A1R2BCA5</accession>
<keyword evidence="5" id="KW-1185">Reference proteome</keyword>
<feature type="repeat" description="WD" evidence="3">
    <location>
        <begin position="228"/>
        <end position="267"/>
    </location>
</feature>
<evidence type="ECO:0000313" key="5">
    <source>
        <dbReference type="Proteomes" id="UP000187209"/>
    </source>
</evidence>
<dbReference type="AlphaFoldDB" id="A0A1R2BCA5"/>
<name>A0A1R2BCA5_9CILI</name>
<proteinExistence type="predicted"/>
<keyword evidence="2" id="KW-0677">Repeat</keyword>
<evidence type="ECO:0000256" key="3">
    <source>
        <dbReference type="PROSITE-ProRule" id="PRU00221"/>
    </source>
</evidence>
<dbReference type="InterPro" id="IPR015943">
    <property type="entry name" value="WD40/YVTN_repeat-like_dom_sf"/>
</dbReference>
<reference evidence="4 5" key="1">
    <citation type="submission" date="2016-11" db="EMBL/GenBank/DDBJ databases">
        <title>The macronuclear genome of Stentor coeruleus: a giant cell with tiny introns.</title>
        <authorList>
            <person name="Slabodnick M."/>
            <person name="Ruby J.G."/>
            <person name="Reiff S.B."/>
            <person name="Swart E.C."/>
            <person name="Gosai S."/>
            <person name="Prabakaran S."/>
            <person name="Witkowska E."/>
            <person name="Larue G.E."/>
            <person name="Fisher S."/>
            <person name="Freeman R.M."/>
            <person name="Gunawardena J."/>
            <person name="Chu W."/>
            <person name="Stover N.A."/>
            <person name="Gregory B.D."/>
            <person name="Nowacki M."/>
            <person name="Derisi J."/>
            <person name="Roy S.W."/>
            <person name="Marshall W.F."/>
            <person name="Sood P."/>
        </authorList>
    </citation>
    <scope>NUCLEOTIDE SEQUENCE [LARGE SCALE GENOMIC DNA]</scope>
    <source>
        <strain evidence="4">WM001</strain>
    </source>
</reference>
<dbReference type="PROSITE" id="PS50082">
    <property type="entry name" value="WD_REPEATS_2"/>
    <property type="match status" value="1"/>
</dbReference>
<dbReference type="EMBL" id="MPUH01000753">
    <property type="protein sequence ID" value="OMJ74412.1"/>
    <property type="molecule type" value="Genomic_DNA"/>
</dbReference>